<dbReference type="PROSITE" id="PS50240">
    <property type="entry name" value="TRYPSIN_DOM"/>
    <property type="match status" value="1"/>
</dbReference>
<feature type="non-terminal residue" evidence="3">
    <location>
        <position position="1"/>
    </location>
</feature>
<dbReference type="InterPro" id="IPR043504">
    <property type="entry name" value="Peptidase_S1_PA_chymotrypsin"/>
</dbReference>
<dbReference type="Gene3D" id="2.40.10.10">
    <property type="entry name" value="Trypsin-like serine proteases"/>
    <property type="match status" value="2"/>
</dbReference>
<dbReference type="GO" id="GO:0004252">
    <property type="term" value="F:serine-type endopeptidase activity"/>
    <property type="evidence" value="ECO:0007669"/>
    <property type="project" value="InterPro"/>
</dbReference>
<dbReference type="PANTHER" id="PTHR24253">
    <property type="entry name" value="TRANSMEMBRANE PROTEASE SERINE"/>
    <property type="match status" value="1"/>
</dbReference>
<dbReference type="SMART" id="SM00020">
    <property type="entry name" value="Tryp_SPc"/>
    <property type="match status" value="1"/>
</dbReference>
<comment type="caution">
    <text evidence="3">The sequence shown here is derived from an EMBL/GenBank/DDBJ whole genome shotgun (WGS) entry which is preliminary data.</text>
</comment>
<dbReference type="InterPro" id="IPR001254">
    <property type="entry name" value="Trypsin_dom"/>
</dbReference>
<dbReference type="GO" id="GO:0006508">
    <property type="term" value="P:proteolysis"/>
    <property type="evidence" value="ECO:0007669"/>
    <property type="project" value="InterPro"/>
</dbReference>
<feature type="domain" description="Peptidase S1" evidence="2">
    <location>
        <begin position="68"/>
        <end position="304"/>
    </location>
</feature>
<dbReference type="Proteomes" id="UP001445076">
    <property type="component" value="Unassembled WGS sequence"/>
</dbReference>
<dbReference type="InterPro" id="IPR001314">
    <property type="entry name" value="Peptidase_S1A"/>
</dbReference>
<sequence>CGTSKGVPVETVVMAECWGSVTLLAQCRPDGMWHPYGKNQGQAPSTQHLCQDNIVNSPVCGKRPRYRSLGASNPLNRKQQPQWPWLAAVIINGNHGCTATVITHDYVLSAAHCLTRSQASSQAVNAEDIRVQHIQTNGQLVTSYISSVHLFPDYKPGRRPSNDVSLLRLKNAITFSYHIQPACVLTQDFPGEKTAVTFKHQSGDYNWDVILQQHDSRCDSAHSACSRATNIDSNQFCANDIVSERFLEEGSSGGPYLVNVGTRAQDQWVVAGLVTFHTQDTCGKPLTIFTSLVNFWPWISQCVHEGKCTT</sequence>
<reference evidence="3 4" key="1">
    <citation type="journal article" date="2024" name="BMC Genomics">
        <title>Genome assembly of redclaw crayfish (Cherax quadricarinatus) provides insights into its immune adaptation and hypoxia tolerance.</title>
        <authorList>
            <person name="Liu Z."/>
            <person name="Zheng J."/>
            <person name="Li H."/>
            <person name="Fang K."/>
            <person name="Wang S."/>
            <person name="He J."/>
            <person name="Zhou D."/>
            <person name="Weng S."/>
            <person name="Chi M."/>
            <person name="Gu Z."/>
            <person name="He J."/>
            <person name="Li F."/>
            <person name="Wang M."/>
        </authorList>
    </citation>
    <scope>NUCLEOTIDE SEQUENCE [LARGE SCALE GENOMIC DNA]</scope>
    <source>
        <strain evidence="3">ZL_2023a</strain>
    </source>
</reference>
<dbReference type="InterPro" id="IPR018114">
    <property type="entry name" value="TRYPSIN_HIS"/>
</dbReference>
<evidence type="ECO:0000313" key="3">
    <source>
        <dbReference type="EMBL" id="KAK8733795.1"/>
    </source>
</evidence>
<dbReference type="Pfam" id="PF00089">
    <property type="entry name" value="Trypsin"/>
    <property type="match status" value="1"/>
</dbReference>
<keyword evidence="1" id="KW-1015">Disulfide bond</keyword>
<dbReference type="FunFam" id="2.40.10.10:FF:000068">
    <property type="entry name" value="transmembrane protease serine 2"/>
    <property type="match status" value="1"/>
</dbReference>
<dbReference type="EMBL" id="JARKIK010000053">
    <property type="protein sequence ID" value="KAK8733795.1"/>
    <property type="molecule type" value="Genomic_DNA"/>
</dbReference>
<accession>A0AAW0X293</accession>
<evidence type="ECO:0000259" key="2">
    <source>
        <dbReference type="PROSITE" id="PS50240"/>
    </source>
</evidence>
<dbReference type="InterPro" id="IPR009003">
    <property type="entry name" value="Peptidase_S1_PA"/>
</dbReference>
<organism evidence="3 4">
    <name type="scientific">Cherax quadricarinatus</name>
    <name type="common">Australian red claw crayfish</name>
    <dbReference type="NCBI Taxonomy" id="27406"/>
    <lineage>
        <taxon>Eukaryota</taxon>
        <taxon>Metazoa</taxon>
        <taxon>Ecdysozoa</taxon>
        <taxon>Arthropoda</taxon>
        <taxon>Crustacea</taxon>
        <taxon>Multicrustacea</taxon>
        <taxon>Malacostraca</taxon>
        <taxon>Eumalacostraca</taxon>
        <taxon>Eucarida</taxon>
        <taxon>Decapoda</taxon>
        <taxon>Pleocyemata</taxon>
        <taxon>Astacidea</taxon>
        <taxon>Parastacoidea</taxon>
        <taxon>Parastacidae</taxon>
        <taxon>Cherax</taxon>
    </lineage>
</organism>
<keyword evidence="4" id="KW-1185">Reference proteome</keyword>
<gene>
    <name evidence="3" type="ORF">OTU49_006484</name>
</gene>
<evidence type="ECO:0000256" key="1">
    <source>
        <dbReference type="ARBA" id="ARBA00023157"/>
    </source>
</evidence>
<proteinExistence type="predicted"/>
<protein>
    <recommendedName>
        <fullName evidence="2">Peptidase S1 domain-containing protein</fullName>
    </recommendedName>
</protein>
<dbReference type="PROSITE" id="PS00134">
    <property type="entry name" value="TRYPSIN_HIS"/>
    <property type="match status" value="1"/>
</dbReference>
<dbReference type="PANTHER" id="PTHR24253:SF153">
    <property type="entry name" value="SERINE PROTEASE HEPSIN"/>
    <property type="match status" value="1"/>
</dbReference>
<dbReference type="PRINTS" id="PR00722">
    <property type="entry name" value="CHYMOTRYPSIN"/>
</dbReference>
<name>A0AAW0X293_CHEQU</name>
<dbReference type="SUPFAM" id="SSF50494">
    <property type="entry name" value="Trypsin-like serine proteases"/>
    <property type="match status" value="1"/>
</dbReference>
<dbReference type="AlphaFoldDB" id="A0AAW0X293"/>
<evidence type="ECO:0000313" key="4">
    <source>
        <dbReference type="Proteomes" id="UP001445076"/>
    </source>
</evidence>